<protein>
    <submittedName>
        <fullName evidence="1">Uncharacterized protein</fullName>
    </submittedName>
</protein>
<accession>A0A433Q1D4</accession>
<dbReference type="EMBL" id="RBNJ01019320">
    <property type="protein sequence ID" value="RUS23577.1"/>
    <property type="molecule type" value="Genomic_DNA"/>
</dbReference>
<comment type="caution">
    <text evidence="1">The sequence shown here is derived from an EMBL/GenBank/DDBJ whole genome shotgun (WGS) entry which is preliminary data.</text>
</comment>
<keyword evidence="2" id="KW-1185">Reference proteome</keyword>
<gene>
    <name evidence="1" type="ORF">BC938DRAFT_474932</name>
</gene>
<name>A0A433Q1D4_9FUNG</name>
<organism evidence="1 2">
    <name type="scientific">Jimgerdemannia flammicorona</name>
    <dbReference type="NCBI Taxonomy" id="994334"/>
    <lineage>
        <taxon>Eukaryota</taxon>
        <taxon>Fungi</taxon>
        <taxon>Fungi incertae sedis</taxon>
        <taxon>Mucoromycota</taxon>
        <taxon>Mucoromycotina</taxon>
        <taxon>Endogonomycetes</taxon>
        <taxon>Endogonales</taxon>
        <taxon>Endogonaceae</taxon>
        <taxon>Jimgerdemannia</taxon>
    </lineage>
</organism>
<sequence>MGSSPIHALPAELLFQIFGSFLSTHPHIHQTNHRSDLKKRTTLRLVCRAWNALVLDCVTDITAANQATHTHMLPVAWPSGLRWLEVDGSGPVKRGDRMWREGVEDDILDGLEEVKGLRGFRMVNCLRMSDRILERLPTGLLMLGLVNQITERSIRPMYTADVLAGLIQRCSRSLVELEADAALVLSPQFLTHLSTLFHLTHLTLHLPSSLENKGRYSHLVPTCYPLPLASLPPTLRSLIIHPSDRELTTQNTHLHLDLSILTSTFPSTLTTFSCALLPCTSTLLLALPHTLTNLTLGWGLNERTISTLTTPPPEDPTAPVRGAFLATLTHLTLYDSRDISGARLLALLRCTPELETLRLETYNAPGLLRSPSFLSSMDRNAVMVAYLPPRLRRFEFAESWVMWKRCKVPEGCVVVDHFRRFVDEVQRSDGEGDYYKRMLRAMLR</sequence>
<proteinExistence type="predicted"/>
<dbReference type="AlphaFoldDB" id="A0A433Q1D4"/>
<evidence type="ECO:0000313" key="1">
    <source>
        <dbReference type="EMBL" id="RUS23577.1"/>
    </source>
</evidence>
<dbReference type="Proteomes" id="UP000274822">
    <property type="component" value="Unassembled WGS sequence"/>
</dbReference>
<evidence type="ECO:0000313" key="2">
    <source>
        <dbReference type="Proteomes" id="UP000274822"/>
    </source>
</evidence>
<dbReference type="Gene3D" id="1.20.1280.50">
    <property type="match status" value="1"/>
</dbReference>
<reference evidence="1 2" key="1">
    <citation type="journal article" date="2018" name="New Phytol.">
        <title>Phylogenomics of Endogonaceae and evolution of mycorrhizas within Mucoromycota.</title>
        <authorList>
            <person name="Chang Y."/>
            <person name="Desiro A."/>
            <person name="Na H."/>
            <person name="Sandor L."/>
            <person name="Lipzen A."/>
            <person name="Clum A."/>
            <person name="Barry K."/>
            <person name="Grigoriev I.V."/>
            <person name="Martin F.M."/>
            <person name="Stajich J.E."/>
            <person name="Smith M.E."/>
            <person name="Bonito G."/>
            <person name="Spatafora J.W."/>
        </authorList>
    </citation>
    <scope>NUCLEOTIDE SEQUENCE [LARGE SCALE GENOMIC DNA]</scope>
    <source>
        <strain evidence="1 2">AD002</strain>
    </source>
</reference>